<sequence>MKPGGFSTKCRAGTQPCTTRFSRRTLRAASSMPQLNCSRKCLRGMWFLGPRWCPVIAEWEA</sequence>
<dbReference type="AlphaFoldDB" id="A0A0A9D7W6"/>
<name>A0A0A9D7W6_ARUDO</name>
<accession>A0A0A9D7W6</accession>
<proteinExistence type="predicted"/>
<dbReference type="EMBL" id="GBRH01216145">
    <property type="protein sequence ID" value="JAD81750.1"/>
    <property type="molecule type" value="Transcribed_RNA"/>
</dbReference>
<protein>
    <submittedName>
        <fullName evidence="1">Uncharacterized protein</fullName>
    </submittedName>
</protein>
<reference evidence="1" key="1">
    <citation type="submission" date="2014-09" db="EMBL/GenBank/DDBJ databases">
        <authorList>
            <person name="Magalhaes I.L.F."/>
            <person name="Oliveira U."/>
            <person name="Santos F.R."/>
            <person name="Vidigal T.H.D.A."/>
            <person name="Brescovit A.D."/>
            <person name="Santos A.J."/>
        </authorList>
    </citation>
    <scope>NUCLEOTIDE SEQUENCE</scope>
    <source>
        <tissue evidence="1">Shoot tissue taken approximately 20 cm above the soil surface</tissue>
    </source>
</reference>
<evidence type="ECO:0000313" key="1">
    <source>
        <dbReference type="EMBL" id="JAD81750.1"/>
    </source>
</evidence>
<reference evidence="1" key="2">
    <citation type="journal article" date="2015" name="Data Brief">
        <title>Shoot transcriptome of the giant reed, Arundo donax.</title>
        <authorList>
            <person name="Barrero R.A."/>
            <person name="Guerrero F.D."/>
            <person name="Moolhuijzen P."/>
            <person name="Goolsby J.A."/>
            <person name="Tidwell J."/>
            <person name="Bellgard S.E."/>
            <person name="Bellgard M.I."/>
        </authorList>
    </citation>
    <scope>NUCLEOTIDE SEQUENCE</scope>
    <source>
        <tissue evidence="1">Shoot tissue taken approximately 20 cm above the soil surface</tissue>
    </source>
</reference>
<organism evidence="1">
    <name type="scientific">Arundo donax</name>
    <name type="common">Giant reed</name>
    <name type="synonym">Donax arundinaceus</name>
    <dbReference type="NCBI Taxonomy" id="35708"/>
    <lineage>
        <taxon>Eukaryota</taxon>
        <taxon>Viridiplantae</taxon>
        <taxon>Streptophyta</taxon>
        <taxon>Embryophyta</taxon>
        <taxon>Tracheophyta</taxon>
        <taxon>Spermatophyta</taxon>
        <taxon>Magnoliopsida</taxon>
        <taxon>Liliopsida</taxon>
        <taxon>Poales</taxon>
        <taxon>Poaceae</taxon>
        <taxon>PACMAD clade</taxon>
        <taxon>Arundinoideae</taxon>
        <taxon>Arundineae</taxon>
        <taxon>Arundo</taxon>
    </lineage>
</organism>